<evidence type="ECO:0000256" key="2">
    <source>
        <dbReference type="SAM" id="Phobius"/>
    </source>
</evidence>
<evidence type="ECO:0000313" key="4">
    <source>
        <dbReference type="Proteomes" id="UP001460202"/>
    </source>
</evidence>
<evidence type="ECO:0000313" key="3">
    <source>
        <dbReference type="EMBL" id="MEQ2545922.1"/>
    </source>
</evidence>
<dbReference type="InterPro" id="IPR043129">
    <property type="entry name" value="ATPase_NBD"/>
</dbReference>
<reference evidence="3 4" key="1">
    <citation type="submission" date="2024-03" db="EMBL/GenBank/DDBJ databases">
        <title>Human intestinal bacterial collection.</title>
        <authorList>
            <person name="Pauvert C."/>
            <person name="Hitch T.C.A."/>
            <person name="Clavel T."/>
        </authorList>
    </citation>
    <scope>NUCLEOTIDE SEQUENCE [LARGE SCALE GENOMIC DNA]</scope>
    <source>
        <strain evidence="3 4">CLA-KB-H122</strain>
    </source>
</reference>
<keyword evidence="2" id="KW-0812">Transmembrane</keyword>
<dbReference type="PANTHER" id="PTHR18964">
    <property type="entry name" value="ROK (REPRESSOR, ORF, KINASE) FAMILY"/>
    <property type="match status" value="1"/>
</dbReference>
<feature type="transmembrane region" description="Helical" evidence="2">
    <location>
        <begin position="135"/>
        <end position="155"/>
    </location>
</feature>
<comment type="caution">
    <text evidence="3">The sequence shown here is derived from an EMBL/GenBank/DDBJ whole genome shotgun (WGS) entry which is preliminary data.</text>
</comment>
<comment type="similarity">
    <text evidence="1">Belongs to the ROK (NagC/XylR) family.</text>
</comment>
<dbReference type="RefSeq" id="WP_349094520.1">
    <property type="nucleotide sequence ID" value="NZ_JBBMFL010000018.1"/>
</dbReference>
<dbReference type="Gene3D" id="3.30.420.40">
    <property type="match status" value="2"/>
</dbReference>
<keyword evidence="2" id="KW-1133">Transmembrane helix</keyword>
<dbReference type="EMBL" id="JBBMFL010000018">
    <property type="protein sequence ID" value="MEQ2545922.1"/>
    <property type="molecule type" value="Genomic_DNA"/>
</dbReference>
<gene>
    <name evidence="3" type="ORF">WMO46_13315</name>
</gene>
<proteinExistence type="inferred from homology"/>
<name>A0ABV1H0U1_9BACT</name>
<sequence>MVRHAIGIDLGGTSVKYAVVASSGEVLFNGQLPALAQESSEAVLGQILKGVEACREYAAGGGLTLAGVGIGTPGVVSADGRTVLGGAENIAGWENVPLADRIEQAAGLKTLAGNDANMMALGETLFGAAKGASDVVFVTVGTGIGCGVLIGGRLFRGYRNRGMEMGHITVKCDGEACACGGRGCLEHYASTAALVRRFCELSGAGADGADGREVVRLYKEGNPAAVQAMEEHWNYLAHGIASMINLFAPQRVVVGGGISEAGDFYLAKLREGVRRQMMSVCGEDTELVAARLGNRAGCMGAAGLVLDKMQGR</sequence>
<dbReference type="InterPro" id="IPR000600">
    <property type="entry name" value="ROK"/>
</dbReference>
<accession>A0ABV1H0U1</accession>
<dbReference type="CDD" id="cd24068">
    <property type="entry name" value="ASKHA_NBD_ROK_FnNanK-like"/>
    <property type="match status" value="1"/>
</dbReference>
<dbReference type="Proteomes" id="UP001460202">
    <property type="component" value="Unassembled WGS sequence"/>
</dbReference>
<keyword evidence="4" id="KW-1185">Reference proteome</keyword>
<dbReference type="SUPFAM" id="SSF53067">
    <property type="entry name" value="Actin-like ATPase domain"/>
    <property type="match status" value="1"/>
</dbReference>
<keyword evidence="2" id="KW-0472">Membrane</keyword>
<dbReference type="PANTHER" id="PTHR18964:SF149">
    <property type="entry name" value="BIFUNCTIONAL UDP-N-ACETYLGLUCOSAMINE 2-EPIMERASE_N-ACETYLMANNOSAMINE KINASE"/>
    <property type="match status" value="1"/>
</dbReference>
<dbReference type="Pfam" id="PF00480">
    <property type="entry name" value="ROK"/>
    <property type="match status" value="1"/>
</dbReference>
<organism evidence="3 4">
    <name type="scientific">Alistipes intestinihominis</name>
    <dbReference type="NCBI Taxonomy" id="3133172"/>
    <lineage>
        <taxon>Bacteria</taxon>
        <taxon>Pseudomonadati</taxon>
        <taxon>Bacteroidota</taxon>
        <taxon>Bacteroidia</taxon>
        <taxon>Bacteroidales</taxon>
        <taxon>Rikenellaceae</taxon>
        <taxon>Alistipes</taxon>
    </lineage>
</organism>
<protein>
    <submittedName>
        <fullName evidence="3">ROK family protein</fullName>
    </submittedName>
</protein>
<evidence type="ECO:0000256" key="1">
    <source>
        <dbReference type="ARBA" id="ARBA00006479"/>
    </source>
</evidence>